<dbReference type="PANTHER" id="PTHR38731:SF1">
    <property type="entry name" value="FECR PROTEIN DOMAIN-CONTAINING PROTEIN"/>
    <property type="match status" value="1"/>
</dbReference>
<dbReference type="SMART" id="SM00257">
    <property type="entry name" value="LysM"/>
    <property type="match status" value="1"/>
</dbReference>
<accession>A0AA46YP64</accession>
<reference evidence="2" key="1">
    <citation type="submission" date="2022-05" db="EMBL/GenBank/DDBJ databases">
        <title>Complete sequence of a novel PHA-producing Halomonas strain.</title>
        <authorList>
            <person name="Zheng Z."/>
        </authorList>
    </citation>
    <scope>NUCLEOTIDE SEQUENCE</scope>
    <source>
        <strain evidence="2">ZZQ-149</strain>
    </source>
</reference>
<keyword evidence="3" id="KW-1185">Reference proteome</keyword>
<dbReference type="Gene3D" id="3.10.350.10">
    <property type="entry name" value="LysM domain"/>
    <property type="match status" value="1"/>
</dbReference>
<evidence type="ECO:0000313" key="2">
    <source>
        <dbReference type="EMBL" id="UYO73403.1"/>
    </source>
</evidence>
<dbReference type="InterPro" id="IPR006860">
    <property type="entry name" value="FecR"/>
</dbReference>
<dbReference type="EMBL" id="CP096973">
    <property type="protein sequence ID" value="UYO73403.1"/>
    <property type="molecule type" value="Genomic_DNA"/>
</dbReference>
<gene>
    <name evidence="2" type="ORF">M0220_10925</name>
</gene>
<dbReference type="InterPro" id="IPR018392">
    <property type="entry name" value="LysM"/>
</dbReference>
<dbReference type="Proteomes" id="UP001164935">
    <property type="component" value="Chromosome"/>
</dbReference>
<dbReference type="KEGG" id="hqn:M0220_10925"/>
<evidence type="ECO:0000259" key="1">
    <source>
        <dbReference type="PROSITE" id="PS51782"/>
    </source>
</evidence>
<dbReference type="RefSeq" id="WP_264017644.1">
    <property type="nucleotide sequence ID" value="NZ_CP096973.1"/>
</dbReference>
<dbReference type="PROSITE" id="PS51782">
    <property type="entry name" value="LYSM"/>
    <property type="match status" value="1"/>
</dbReference>
<protein>
    <submittedName>
        <fullName evidence="2">FecR domain-containing protein</fullName>
    </submittedName>
</protein>
<sequence>MKSNYSLHGQLISILVHCFKRVEVSLTHYVVLASIAVLVGTAANAAEVSNDYYRVVPGDTLWDISERYYGTPDKWPHLQQLNAIAQPTQLLPNTLVDLGTSDPFPLTVLYRAGEAWLIEGDNQFTLQNGDTVNVGDVVQTGAGSITLQMRDGARAVLPSNSRVVLQREGERGITFRLEEGEVESYVPTQRSPGRAYTIETKTGFLGVRGTHFQARYEDNTLLTSVYDGQVTAQSRVGVEQAAVDNGDGARIGIGGDVQVVQLLPPPEEVRITSLLLDDVQIEVLYPSQNVTYRAQIAKDPHFLNILRDQRSLDGQLRFTGLQPGFYHLRLSAVDRLGIEGRSAFFVVHHNDRHVAVIRESSEGHQEGSQWLFEWSHQAQTSYRLQLAADSEFNRVLLDHVSQHNGPLRVSRLPANDIYWRVVSTDNLTGISEVIDTGTLNDSS</sequence>
<evidence type="ECO:0000313" key="3">
    <source>
        <dbReference type="Proteomes" id="UP001164935"/>
    </source>
</evidence>
<dbReference type="Pfam" id="PF04773">
    <property type="entry name" value="FecR"/>
    <property type="match status" value="1"/>
</dbReference>
<name>A0AA46YP64_9GAMM</name>
<dbReference type="Gene3D" id="2.60.120.1440">
    <property type="match status" value="1"/>
</dbReference>
<dbReference type="InterPro" id="IPR036779">
    <property type="entry name" value="LysM_dom_sf"/>
</dbReference>
<proteinExistence type="predicted"/>
<organism evidence="2 3">
    <name type="scientific">Halomonas qinghailakensis</name>
    <dbReference type="NCBI Taxonomy" id="2937790"/>
    <lineage>
        <taxon>Bacteria</taxon>
        <taxon>Pseudomonadati</taxon>
        <taxon>Pseudomonadota</taxon>
        <taxon>Gammaproteobacteria</taxon>
        <taxon>Oceanospirillales</taxon>
        <taxon>Halomonadaceae</taxon>
        <taxon>Halomonas</taxon>
    </lineage>
</organism>
<feature type="domain" description="LysM" evidence="1">
    <location>
        <begin position="51"/>
        <end position="98"/>
    </location>
</feature>
<dbReference type="Pfam" id="PF01476">
    <property type="entry name" value="LysM"/>
    <property type="match status" value="1"/>
</dbReference>
<dbReference type="CDD" id="cd00118">
    <property type="entry name" value="LysM"/>
    <property type="match status" value="1"/>
</dbReference>
<dbReference type="PANTHER" id="PTHR38731">
    <property type="entry name" value="LIPL45-RELATED LIPOPROTEIN-RELATED"/>
    <property type="match status" value="1"/>
</dbReference>
<dbReference type="AlphaFoldDB" id="A0AA46YP64"/>